<protein>
    <recommendedName>
        <fullName evidence="3">Pentatricopeptide repeat (PPR) superfamily protein</fullName>
    </recommendedName>
</protein>
<sequence>MIALEELKPDQVTLGSILAGCARMDAIGLLLGKSIHGFIVRNGWLLNAELGTVLVDMYAKCGFLKNASVVFNAMRESNVKAWTALICGSAQLAMAKKHCLYLR</sequence>
<name>A0A7J0G5K0_9ERIC</name>
<dbReference type="InterPro" id="IPR011990">
    <property type="entry name" value="TPR-like_helical_dom_sf"/>
</dbReference>
<dbReference type="OrthoDB" id="185373at2759"/>
<dbReference type="EMBL" id="BJWL01000018">
    <property type="protein sequence ID" value="GFZ06049.1"/>
    <property type="molecule type" value="Genomic_DNA"/>
</dbReference>
<dbReference type="AlphaFoldDB" id="A0A7J0G5K0"/>
<reference evidence="1 2" key="1">
    <citation type="submission" date="2019-07" db="EMBL/GenBank/DDBJ databases">
        <title>De Novo Assembly of kiwifruit Actinidia rufa.</title>
        <authorList>
            <person name="Sugita-Konishi S."/>
            <person name="Sato K."/>
            <person name="Mori E."/>
            <person name="Abe Y."/>
            <person name="Kisaki G."/>
            <person name="Hamano K."/>
            <person name="Suezawa K."/>
            <person name="Otani M."/>
            <person name="Fukuda T."/>
            <person name="Manabe T."/>
            <person name="Gomi K."/>
            <person name="Tabuchi M."/>
            <person name="Akimitsu K."/>
            <person name="Kataoka I."/>
        </authorList>
    </citation>
    <scope>NUCLEOTIDE SEQUENCE [LARGE SCALE GENOMIC DNA]</scope>
    <source>
        <strain evidence="2">cv. Fuchu</strain>
    </source>
</reference>
<dbReference type="GO" id="GO:0003723">
    <property type="term" value="F:RNA binding"/>
    <property type="evidence" value="ECO:0007669"/>
    <property type="project" value="InterPro"/>
</dbReference>
<evidence type="ECO:0008006" key="3">
    <source>
        <dbReference type="Google" id="ProtNLM"/>
    </source>
</evidence>
<comment type="caution">
    <text evidence="1">The sequence shown here is derived from an EMBL/GenBank/DDBJ whole genome shotgun (WGS) entry which is preliminary data.</text>
</comment>
<dbReference type="PANTHER" id="PTHR47926">
    <property type="entry name" value="PENTATRICOPEPTIDE REPEAT-CONTAINING PROTEIN"/>
    <property type="match status" value="1"/>
</dbReference>
<dbReference type="GO" id="GO:0009451">
    <property type="term" value="P:RNA modification"/>
    <property type="evidence" value="ECO:0007669"/>
    <property type="project" value="InterPro"/>
</dbReference>
<organism evidence="1 2">
    <name type="scientific">Actinidia rufa</name>
    <dbReference type="NCBI Taxonomy" id="165716"/>
    <lineage>
        <taxon>Eukaryota</taxon>
        <taxon>Viridiplantae</taxon>
        <taxon>Streptophyta</taxon>
        <taxon>Embryophyta</taxon>
        <taxon>Tracheophyta</taxon>
        <taxon>Spermatophyta</taxon>
        <taxon>Magnoliopsida</taxon>
        <taxon>eudicotyledons</taxon>
        <taxon>Gunneridae</taxon>
        <taxon>Pentapetalae</taxon>
        <taxon>asterids</taxon>
        <taxon>Ericales</taxon>
        <taxon>Actinidiaceae</taxon>
        <taxon>Actinidia</taxon>
    </lineage>
</organism>
<evidence type="ECO:0000313" key="1">
    <source>
        <dbReference type="EMBL" id="GFZ06049.1"/>
    </source>
</evidence>
<dbReference type="Gene3D" id="1.25.40.10">
    <property type="entry name" value="Tetratricopeptide repeat domain"/>
    <property type="match status" value="1"/>
</dbReference>
<evidence type="ECO:0000313" key="2">
    <source>
        <dbReference type="Proteomes" id="UP000585474"/>
    </source>
</evidence>
<keyword evidence="2" id="KW-1185">Reference proteome</keyword>
<proteinExistence type="predicted"/>
<dbReference type="PANTHER" id="PTHR47926:SF347">
    <property type="entry name" value="PENTATRICOPEPTIDE REPEAT-CONTAINING PROTEIN"/>
    <property type="match status" value="1"/>
</dbReference>
<dbReference type="Proteomes" id="UP000585474">
    <property type="component" value="Unassembled WGS sequence"/>
</dbReference>
<accession>A0A7J0G5K0</accession>
<gene>
    <name evidence="1" type="ORF">Acr_18g0002190</name>
</gene>
<dbReference type="InterPro" id="IPR046960">
    <property type="entry name" value="PPR_At4g14850-like_plant"/>
</dbReference>